<dbReference type="PROSITE" id="PS50110">
    <property type="entry name" value="RESPONSE_REGULATORY"/>
    <property type="match status" value="1"/>
</dbReference>
<dbReference type="SUPFAM" id="SSF52172">
    <property type="entry name" value="CheY-like"/>
    <property type="match status" value="1"/>
</dbReference>
<dbReference type="PANTHER" id="PTHR43228">
    <property type="entry name" value="TWO-COMPONENT RESPONSE REGULATOR"/>
    <property type="match status" value="1"/>
</dbReference>
<evidence type="ECO:0000256" key="1">
    <source>
        <dbReference type="PROSITE-ProRule" id="PRU00169"/>
    </source>
</evidence>
<accession>A0A498C4I6</accession>
<dbReference type="Proteomes" id="UP000275461">
    <property type="component" value="Unassembled WGS sequence"/>
</dbReference>
<protein>
    <submittedName>
        <fullName evidence="3">Two-component system chemotaxis response regulator CheY</fullName>
    </submittedName>
</protein>
<sequence length="131" mass="14819">MTTQKARPDRVLVVDDFQPMRSLLSTMLRQLGFEYIDQAHNGRSALERFESRKQTLVFLDISMPDMTGLEVLRALRGMEGGEQAFVIMQTGDATRDNVLEARELGVGGFIAKPYNMQKVKELVGAYLKRAH</sequence>
<dbReference type="Pfam" id="PF00072">
    <property type="entry name" value="Response_reg"/>
    <property type="match status" value="1"/>
</dbReference>
<dbReference type="RefSeq" id="WP_121441133.1">
    <property type="nucleotide sequence ID" value="NZ_RCDA01000001.1"/>
</dbReference>
<keyword evidence="4" id="KW-1185">Reference proteome</keyword>
<dbReference type="InterPro" id="IPR052048">
    <property type="entry name" value="ST_Response_Regulator"/>
</dbReference>
<dbReference type="AlphaFoldDB" id="A0A498C4I6"/>
<dbReference type="GO" id="GO:0000160">
    <property type="term" value="P:phosphorelay signal transduction system"/>
    <property type="evidence" value="ECO:0007669"/>
    <property type="project" value="InterPro"/>
</dbReference>
<dbReference type="Gene3D" id="3.40.50.2300">
    <property type="match status" value="1"/>
</dbReference>
<feature type="domain" description="Response regulatory" evidence="2">
    <location>
        <begin position="10"/>
        <end position="127"/>
    </location>
</feature>
<name>A0A498C4I6_9GAMM</name>
<organism evidence="3 4">
    <name type="scientific">Alkalispirillum mobile</name>
    <dbReference type="NCBI Taxonomy" id="85925"/>
    <lineage>
        <taxon>Bacteria</taxon>
        <taxon>Pseudomonadati</taxon>
        <taxon>Pseudomonadota</taxon>
        <taxon>Gammaproteobacteria</taxon>
        <taxon>Chromatiales</taxon>
        <taxon>Ectothiorhodospiraceae</taxon>
        <taxon>Alkalispirillum</taxon>
    </lineage>
</organism>
<dbReference type="EMBL" id="RCDA01000001">
    <property type="protein sequence ID" value="RLK50665.1"/>
    <property type="molecule type" value="Genomic_DNA"/>
</dbReference>
<gene>
    <name evidence="3" type="ORF">DFR31_0571</name>
</gene>
<comment type="caution">
    <text evidence="3">The sequence shown here is derived from an EMBL/GenBank/DDBJ whole genome shotgun (WGS) entry which is preliminary data.</text>
</comment>
<keyword evidence="1" id="KW-0597">Phosphoprotein</keyword>
<proteinExistence type="predicted"/>
<reference evidence="3 4" key="1">
    <citation type="submission" date="2018-10" db="EMBL/GenBank/DDBJ databases">
        <title>Genomic Encyclopedia of Type Strains, Phase IV (KMG-IV): sequencing the most valuable type-strain genomes for metagenomic binning, comparative biology and taxonomic classification.</title>
        <authorList>
            <person name="Goeker M."/>
        </authorList>
    </citation>
    <scope>NUCLEOTIDE SEQUENCE [LARGE SCALE GENOMIC DNA]</scope>
    <source>
        <strain evidence="3 4">DSM 12769</strain>
    </source>
</reference>
<evidence type="ECO:0000313" key="3">
    <source>
        <dbReference type="EMBL" id="RLK50665.1"/>
    </source>
</evidence>
<dbReference type="OrthoDB" id="5703386at2"/>
<evidence type="ECO:0000313" key="4">
    <source>
        <dbReference type="Proteomes" id="UP000275461"/>
    </source>
</evidence>
<dbReference type="PANTHER" id="PTHR43228:SF1">
    <property type="entry name" value="TWO-COMPONENT RESPONSE REGULATOR ARR22"/>
    <property type="match status" value="1"/>
</dbReference>
<dbReference type="InterPro" id="IPR001789">
    <property type="entry name" value="Sig_transdc_resp-reg_receiver"/>
</dbReference>
<evidence type="ECO:0000259" key="2">
    <source>
        <dbReference type="PROSITE" id="PS50110"/>
    </source>
</evidence>
<dbReference type="InterPro" id="IPR011006">
    <property type="entry name" value="CheY-like_superfamily"/>
</dbReference>
<feature type="modified residue" description="4-aspartylphosphate" evidence="1">
    <location>
        <position position="60"/>
    </location>
</feature>
<dbReference type="SMART" id="SM00448">
    <property type="entry name" value="REC"/>
    <property type="match status" value="1"/>
</dbReference>